<evidence type="ECO:0000259" key="4">
    <source>
        <dbReference type="Pfam" id="PF07992"/>
    </source>
</evidence>
<proteinExistence type="inferred from homology"/>
<comment type="similarity">
    <text evidence="1">Belongs to the class-II pyridine nucleotide-disulfide oxidoreductase family.</text>
</comment>
<dbReference type="PRINTS" id="PR00469">
    <property type="entry name" value="PNDRDTASEII"/>
</dbReference>
<dbReference type="PANTHER" id="PTHR48105">
    <property type="entry name" value="THIOREDOXIN REDUCTASE 1-RELATED-RELATED"/>
    <property type="match status" value="1"/>
</dbReference>
<accession>A0A6A6PKD7</accession>
<dbReference type="GeneID" id="54471018"/>
<dbReference type="InterPro" id="IPR023753">
    <property type="entry name" value="FAD/NAD-binding_dom"/>
</dbReference>
<organism evidence="5 6">
    <name type="scientific">Neohortaea acidophila</name>
    <dbReference type="NCBI Taxonomy" id="245834"/>
    <lineage>
        <taxon>Eukaryota</taxon>
        <taxon>Fungi</taxon>
        <taxon>Dikarya</taxon>
        <taxon>Ascomycota</taxon>
        <taxon>Pezizomycotina</taxon>
        <taxon>Dothideomycetes</taxon>
        <taxon>Dothideomycetidae</taxon>
        <taxon>Mycosphaerellales</taxon>
        <taxon>Teratosphaeriaceae</taxon>
        <taxon>Neohortaea</taxon>
    </lineage>
</organism>
<dbReference type="RefSeq" id="XP_033586965.1">
    <property type="nucleotide sequence ID" value="XM_033730016.1"/>
</dbReference>
<keyword evidence="3" id="KW-0560">Oxidoreductase</keyword>
<dbReference type="PRINTS" id="PR00368">
    <property type="entry name" value="FADPNR"/>
</dbReference>
<evidence type="ECO:0000313" key="6">
    <source>
        <dbReference type="Proteomes" id="UP000799767"/>
    </source>
</evidence>
<evidence type="ECO:0000256" key="2">
    <source>
        <dbReference type="ARBA" id="ARBA00022630"/>
    </source>
</evidence>
<reference evidence="5" key="1">
    <citation type="journal article" date="2020" name="Stud. Mycol.">
        <title>101 Dothideomycetes genomes: a test case for predicting lifestyles and emergence of pathogens.</title>
        <authorList>
            <person name="Haridas S."/>
            <person name="Albert R."/>
            <person name="Binder M."/>
            <person name="Bloem J."/>
            <person name="Labutti K."/>
            <person name="Salamov A."/>
            <person name="Andreopoulos B."/>
            <person name="Baker S."/>
            <person name="Barry K."/>
            <person name="Bills G."/>
            <person name="Bluhm B."/>
            <person name="Cannon C."/>
            <person name="Castanera R."/>
            <person name="Culley D."/>
            <person name="Daum C."/>
            <person name="Ezra D."/>
            <person name="Gonzalez J."/>
            <person name="Henrissat B."/>
            <person name="Kuo A."/>
            <person name="Liang C."/>
            <person name="Lipzen A."/>
            <person name="Lutzoni F."/>
            <person name="Magnuson J."/>
            <person name="Mondo S."/>
            <person name="Nolan M."/>
            <person name="Ohm R."/>
            <person name="Pangilinan J."/>
            <person name="Park H.-J."/>
            <person name="Ramirez L."/>
            <person name="Alfaro M."/>
            <person name="Sun H."/>
            <person name="Tritt A."/>
            <person name="Yoshinaga Y."/>
            <person name="Zwiers L.-H."/>
            <person name="Turgeon B."/>
            <person name="Goodwin S."/>
            <person name="Spatafora J."/>
            <person name="Crous P."/>
            <person name="Grigoriev I."/>
        </authorList>
    </citation>
    <scope>NUCLEOTIDE SEQUENCE</scope>
    <source>
        <strain evidence="5">CBS 113389</strain>
    </source>
</reference>
<dbReference type="InterPro" id="IPR036188">
    <property type="entry name" value="FAD/NAD-bd_sf"/>
</dbReference>
<dbReference type="AlphaFoldDB" id="A0A6A6PKD7"/>
<dbReference type="GO" id="GO:0016491">
    <property type="term" value="F:oxidoreductase activity"/>
    <property type="evidence" value="ECO:0007669"/>
    <property type="project" value="UniProtKB-KW"/>
</dbReference>
<dbReference type="Pfam" id="PF07992">
    <property type="entry name" value="Pyr_redox_2"/>
    <property type="match status" value="1"/>
</dbReference>
<evidence type="ECO:0000313" key="5">
    <source>
        <dbReference type="EMBL" id="KAF2480395.1"/>
    </source>
</evidence>
<dbReference type="InterPro" id="IPR050097">
    <property type="entry name" value="Ferredoxin-NADP_redctase_2"/>
</dbReference>
<gene>
    <name evidence="5" type="ORF">BDY17DRAFT_191890</name>
</gene>
<dbReference type="OrthoDB" id="10260355at2759"/>
<dbReference type="EMBL" id="MU001639">
    <property type="protein sequence ID" value="KAF2480395.1"/>
    <property type="molecule type" value="Genomic_DNA"/>
</dbReference>
<evidence type="ECO:0000256" key="3">
    <source>
        <dbReference type="ARBA" id="ARBA00023002"/>
    </source>
</evidence>
<dbReference type="Gene3D" id="3.50.50.60">
    <property type="entry name" value="FAD/NAD(P)-binding domain"/>
    <property type="match status" value="2"/>
</dbReference>
<evidence type="ECO:0000256" key="1">
    <source>
        <dbReference type="ARBA" id="ARBA00009333"/>
    </source>
</evidence>
<keyword evidence="6" id="KW-1185">Reference proteome</keyword>
<name>A0A6A6PKD7_9PEZI</name>
<sequence>MLLLLLSADGQIVNWRAMAHIRRGRFRPRSITQNPVSRHQINSPVYHQQIMLFDALIIGGGPAGLSAALALGRVCRTALVLDSGVYRNEGVTAMHTVLSRDGSNPVEFRRTAIEQIKHYPSIHFQQANVVEVRQTEVAPDYTGFTATDSESRTWLGRKLILAMGTEDVLPEDIPGYRENWPSHIYQCLFCDGFEQRHHPIGVLTFANPSYNHLVLMALNLNPDVTIYSNGPVSSDSSVQQALRIALARGAKIDSRKVAKLINNGPGPEKGITVEFDDGSSVRLGMLLHRPATRNRGQHLIDQLGLKMREGTGEIFVDPVFAETSVKGCFAAGDTADMFKQVALAMGSGLRAGGVVSMQLCNGEGVRAIASL</sequence>
<keyword evidence="2" id="KW-0285">Flavoprotein</keyword>
<dbReference type="SUPFAM" id="SSF51905">
    <property type="entry name" value="FAD/NAD(P)-binding domain"/>
    <property type="match status" value="1"/>
</dbReference>
<dbReference type="GO" id="GO:0097237">
    <property type="term" value="P:cellular response to toxic substance"/>
    <property type="evidence" value="ECO:0007669"/>
    <property type="project" value="UniProtKB-ARBA"/>
</dbReference>
<protein>
    <recommendedName>
        <fullName evidence="4">FAD/NAD(P)-binding domain-containing protein</fullName>
    </recommendedName>
</protein>
<dbReference type="Proteomes" id="UP000799767">
    <property type="component" value="Unassembled WGS sequence"/>
</dbReference>
<feature type="domain" description="FAD/NAD(P)-binding" evidence="4">
    <location>
        <begin position="54"/>
        <end position="348"/>
    </location>
</feature>